<reference evidence="5 6" key="1">
    <citation type="submission" date="2020-03" db="EMBL/GenBank/DDBJ databases">
        <title>Leucobacter sp. nov., isolated from beetles.</title>
        <authorList>
            <person name="Hyun D.-W."/>
            <person name="Bae J.-W."/>
        </authorList>
    </citation>
    <scope>NUCLEOTIDE SEQUENCE [LARGE SCALE GENOMIC DNA]</scope>
    <source>
        <strain evidence="5 6">HDW9B</strain>
    </source>
</reference>
<feature type="domain" description="HTH araC/xylS-type" evidence="4">
    <location>
        <begin position="217"/>
        <end position="318"/>
    </location>
</feature>
<evidence type="ECO:0000259" key="4">
    <source>
        <dbReference type="PROSITE" id="PS01124"/>
    </source>
</evidence>
<evidence type="ECO:0000256" key="3">
    <source>
        <dbReference type="ARBA" id="ARBA00023163"/>
    </source>
</evidence>
<evidence type="ECO:0000256" key="2">
    <source>
        <dbReference type="ARBA" id="ARBA00023125"/>
    </source>
</evidence>
<protein>
    <submittedName>
        <fullName evidence="5">Helix-turn-helix domain-containing protein</fullName>
    </submittedName>
</protein>
<dbReference type="GO" id="GO:0043565">
    <property type="term" value="F:sequence-specific DNA binding"/>
    <property type="evidence" value="ECO:0007669"/>
    <property type="project" value="InterPro"/>
</dbReference>
<dbReference type="Proteomes" id="UP000501387">
    <property type="component" value="Chromosome"/>
</dbReference>
<dbReference type="Gene3D" id="1.10.10.60">
    <property type="entry name" value="Homeodomain-like"/>
    <property type="match status" value="1"/>
</dbReference>
<dbReference type="InterPro" id="IPR018060">
    <property type="entry name" value="HTH_AraC"/>
</dbReference>
<accession>A0A6G8FIV6</accession>
<dbReference type="SUPFAM" id="SSF46689">
    <property type="entry name" value="Homeodomain-like"/>
    <property type="match status" value="1"/>
</dbReference>
<dbReference type="GO" id="GO:0003700">
    <property type="term" value="F:DNA-binding transcription factor activity"/>
    <property type="evidence" value="ECO:0007669"/>
    <property type="project" value="InterPro"/>
</dbReference>
<keyword evidence="2" id="KW-0238">DNA-binding</keyword>
<dbReference type="InterPro" id="IPR009057">
    <property type="entry name" value="Homeodomain-like_sf"/>
</dbReference>
<dbReference type="InterPro" id="IPR050204">
    <property type="entry name" value="AraC_XylS_family_regulators"/>
</dbReference>
<dbReference type="Pfam" id="PF12833">
    <property type="entry name" value="HTH_18"/>
    <property type="match status" value="1"/>
</dbReference>
<keyword evidence="6" id="KW-1185">Reference proteome</keyword>
<dbReference type="InterPro" id="IPR035418">
    <property type="entry name" value="AraC-bd_2"/>
</dbReference>
<dbReference type="PANTHER" id="PTHR46796:SF6">
    <property type="entry name" value="ARAC SUBFAMILY"/>
    <property type="match status" value="1"/>
</dbReference>
<dbReference type="KEGG" id="lins:G7067_07270"/>
<dbReference type="PANTHER" id="PTHR46796">
    <property type="entry name" value="HTH-TYPE TRANSCRIPTIONAL ACTIVATOR RHAS-RELATED"/>
    <property type="match status" value="1"/>
</dbReference>
<dbReference type="Pfam" id="PF14525">
    <property type="entry name" value="AraC_binding_2"/>
    <property type="match status" value="1"/>
</dbReference>
<gene>
    <name evidence="5" type="ORF">G7067_07270</name>
</gene>
<keyword evidence="1" id="KW-0805">Transcription regulation</keyword>
<dbReference type="PROSITE" id="PS01124">
    <property type="entry name" value="HTH_ARAC_FAMILY_2"/>
    <property type="match status" value="1"/>
</dbReference>
<sequence length="319" mass="35173">MLVSTSSEQQRTSSRAFFTDFDSFDSAISSSFVPLLVSGPPAARFRGRLCAADAHHITFAEVSANAHDVYRNESLIEQGGGDYFKLSLMQAGTGLLVQDNREVILSPGDVAIYDTARPYTLTFDRDFCNLVVMIPKSSIDLPAELVAELTATHLSRDTALGTIVSQTLPQMPGALVQSPDLVRRQLAQTTTDLISTLITATLGSERLDQDPRQVLIRSVREYIRDHLQSPTLGPEEVAAAHYLSPRRLHGIFQGEGETIAAMIRSLRLERCYADLQNPAYADRPVSAIAAQWCFLDAAHFSRTFRARFGISPSELRLSR</sequence>
<organism evidence="5 6">
    <name type="scientific">Leucobacter insecticola</name>
    <dbReference type="NCBI Taxonomy" id="2714934"/>
    <lineage>
        <taxon>Bacteria</taxon>
        <taxon>Bacillati</taxon>
        <taxon>Actinomycetota</taxon>
        <taxon>Actinomycetes</taxon>
        <taxon>Micrococcales</taxon>
        <taxon>Microbacteriaceae</taxon>
        <taxon>Leucobacter</taxon>
    </lineage>
</organism>
<name>A0A6G8FIV6_9MICO</name>
<proteinExistence type="predicted"/>
<dbReference type="RefSeq" id="WP_166323119.1">
    <property type="nucleotide sequence ID" value="NZ_CP049934.1"/>
</dbReference>
<dbReference type="AlphaFoldDB" id="A0A6G8FIV6"/>
<keyword evidence="3" id="KW-0804">Transcription</keyword>
<dbReference type="SMART" id="SM00342">
    <property type="entry name" value="HTH_ARAC"/>
    <property type="match status" value="1"/>
</dbReference>
<evidence type="ECO:0000313" key="5">
    <source>
        <dbReference type="EMBL" id="QIM16268.1"/>
    </source>
</evidence>
<dbReference type="EMBL" id="CP049934">
    <property type="protein sequence ID" value="QIM16268.1"/>
    <property type="molecule type" value="Genomic_DNA"/>
</dbReference>
<evidence type="ECO:0000313" key="6">
    <source>
        <dbReference type="Proteomes" id="UP000501387"/>
    </source>
</evidence>
<evidence type="ECO:0000256" key="1">
    <source>
        <dbReference type="ARBA" id="ARBA00023015"/>
    </source>
</evidence>